<dbReference type="Gene3D" id="1.10.510.10">
    <property type="entry name" value="Transferase(Phosphotransferase) domain 1"/>
    <property type="match status" value="1"/>
</dbReference>
<dbReference type="Pfam" id="PF00069">
    <property type="entry name" value="Pkinase"/>
    <property type="match status" value="1"/>
</dbReference>
<comment type="similarity">
    <text evidence="6">Belongs to the protein kinase superfamily.</text>
</comment>
<dbReference type="GO" id="GO:0007165">
    <property type="term" value="P:signal transduction"/>
    <property type="evidence" value="ECO:0007669"/>
    <property type="project" value="TreeGrafter"/>
</dbReference>
<dbReference type="PROSITE" id="PS00108">
    <property type="entry name" value="PROTEIN_KINASE_ST"/>
    <property type="match status" value="1"/>
</dbReference>
<evidence type="ECO:0000256" key="2">
    <source>
        <dbReference type="ARBA" id="ARBA00022741"/>
    </source>
</evidence>
<dbReference type="SMART" id="SM00220">
    <property type="entry name" value="S_TKc"/>
    <property type="match status" value="1"/>
</dbReference>
<feature type="binding site" evidence="5">
    <location>
        <position position="45"/>
    </location>
    <ligand>
        <name>ATP</name>
        <dbReference type="ChEBI" id="CHEBI:30616"/>
    </ligand>
</feature>
<evidence type="ECO:0000313" key="9">
    <source>
        <dbReference type="EMBL" id="SPC95020.1"/>
    </source>
</evidence>
<evidence type="ECO:0000259" key="8">
    <source>
        <dbReference type="PROSITE" id="PS50011"/>
    </source>
</evidence>
<feature type="region of interest" description="Disordered" evidence="7">
    <location>
        <begin position="287"/>
        <end position="309"/>
    </location>
</feature>
<dbReference type="AlphaFoldDB" id="A0A2N9G6I3"/>
<dbReference type="PROSITE" id="PS00107">
    <property type="entry name" value="PROTEIN_KINASE_ATP"/>
    <property type="match status" value="1"/>
</dbReference>
<dbReference type="PANTHER" id="PTHR48011:SF5">
    <property type="entry name" value="PROTEIN KINASE DOMAIN-CONTAINING PROTEIN"/>
    <property type="match status" value="1"/>
</dbReference>
<keyword evidence="1" id="KW-0808">Transferase</keyword>
<evidence type="ECO:0000256" key="3">
    <source>
        <dbReference type="ARBA" id="ARBA00022777"/>
    </source>
</evidence>
<name>A0A2N9G6I3_FAGSY</name>
<keyword evidence="2 5" id="KW-0547">Nucleotide-binding</keyword>
<gene>
    <name evidence="9" type="ORF">FSB_LOCUS22902</name>
</gene>
<proteinExistence type="inferred from homology"/>
<protein>
    <recommendedName>
        <fullName evidence="8">Protein kinase domain-containing protein</fullName>
    </recommendedName>
</protein>
<reference evidence="9" key="1">
    <citation type="submission" date="2018-02" db="EMBL/GenBank/DDBJ databases">
        <authorList>
            <person name="Cohen D.B."/>
            <person name="Kent A.D."/>
        </authorList>
    </citation>
    <scope>NUCLEOTIDE SEQUENCE</scope>
</reference>
<dbReference type="InterPro" id="IPR008271">
    <property type="entry name" value="Ser/Thr_kinase_AS"/>
</dbReference>
<dbReference type="InterPro" id="IPR052751">
    <property type="entry name" value="Plant_MAPKKK"/>
</dbReference>
<dbReference type="SUPFAM" id="SSF56112">
    <property type="entry name" value="Protein kinase-like (PK-like)"/>
    <property type="match status" value="1"/>
</dbReference>
<dbReference type="GO" id="GO:0004674">
    <property type="term" value="F:protein serine/threonine kinase activity"/>
    <property type="evidence" value="ECO:0007669"/>
    <property type="project" value="UniProtKB-KW"/>
</dbReference>
<dbReference type="InterPro" id="IPR000719">
    <property type="entry name" value="Prot_kinase_dom"/>
</dbReference>
<evidence type="ECO:0000256" key="5">
    <source>
        <dbReference type="PROSITE-ProRule" id="PRU10141"/>
    </source>
</evidence>
<dbReference type="EMBL" id="OIVN01001534">
    <property type="protein sequence ID" value="SPC95020.1"/>
    <property type="molecule type" value="Genomic_DNA"/>
</dbReference>
<sequence>MARDCLQCATLQPDEWVKGKLVGSGSFGTVHLAMNKATGGLFVVKSARSGAGLQALENEAKIPREFEFPYMAGGSLSDVAENFGGVLEEEVIRLYTREILHGLKYLHENGIVHCDIKCKNVLLCSSGNIKVADFGCAKRIKEIKSNGGVAGSWKSLSGTPLWMAPEVLRNEGLDFASDIWSLGCTVIEMATGRPPWSDEVSNPIAAVMKIACGNERPQFPTQLSKEGVDFLAKCLERDPKKRWTSEELLNHPFVVSGNSMRMHTRKEHTCSPSSILDIGIYDSDDSNDLDDSGSTNLDEFPSKNPFSRCCDERNRTEIEEQVGSDLQASSEIWVTVRSGGSF</sequence>
<dbReference type="PANTHER" id="PTHR48011">
    <property type="entry name" value="CCR4-NOT TRANSCRIPTIONAL COMPLEX SUBUNIT CAF120-RELATED"/>
    <property type="match status" value="1"/>
</dbReference>
<accession>A0A2N9G6I3</accession>
<dbReference type="InterPro" id="IPR011009">
    <property type="entry name" value="Kinase-like_dom_sf"/>
</dbReference>
<keyword evidence="6" id="KW-0723">Serine/threonine-protein kinase</keyword>
<feature type="domain" description="Protein kinase" evidence="8">
    <location>
        <begin position="16"/>
        <end position="254"/>
    </location>
</feature>
<evidence type="ECO:0000256" key="7">
    <source>
        <dbReference type="SAM" id="MobiDB-lite"/>
    </source>
</evidence>
<evidence type="ECO:0000256" key="4">
    <source>
        <dbReference type="ARBA" id="ARBA00022840"/>
    </source>
</evidence>
<dbReference type="PROSITE" id="PS50011">
    <property type="entry name" value="PROTEIN_KINASE_DOM"/>
    <property type="match status" value="1"/>
</dbReference>
<evidence type="ECO:0000256" key="6">
    <source>
        <dbReference type="RuleBase" id="RU000304"/>
    </source>
</evidence>
<dbReference type="InterPro" id="IPR017441">
    <property type="entry name" value="Protein_kinase_ATP_BS"/>
</dbReference>
<keyword evidence="3" id="KW-0418">Kinase</keyword>
<keyword evidence="4 5" id="KW-0067">ATP-binding</keyword>
<dbReference type="Gene3D" id="3.30.200.20">
    <property type="entry name" value="Phosphorylase Kinase, domain 1"/>
    <property type="match status" value="1"/>
</dbReference>
<dbReference type="GO" id="GO:0005524">
    <property type="term" value="F:ATP binding"/>
    <property type="evidence" value="ECO:0007669"/>
    <property type="project" value="UniProtKB-UniRule"/>
</dbReference>
<dbReference type="CDD" id="cd06606">
    <property type="entry name" value="STKc_MAPKKK"/>
    <property type="match status" value="1"/>
</dbReference>
<organism evidence="9">
    <name type="scientific">Fagus sylvatica</name>
    <name type="common">Beechnut</name>
    <dbReference type="NCBI Taxonomy" id="28930"/>
    <lineage>
        <taxon>Eukaryota</taxon>
        <taxon>Viridiplantae</taxon>
        <taxon>Streptophyta</taxon>
        <taxon>Embryophyta</taxon>
        <taxon>Tracheophyta</taxon>
        <taxon>Spermatophyta</taxon>
        <taxon>Magnoliopsida</taxon>
        <taxon>eudicotyledons</taxon>
        <taxon>Gunneridae</taxon>
        <taxon>Pentapetalae</taxon>
        <taxon>rosids</taxon>
        <taxon>fabids</taxon>
        <taxon>Fagales</taxon>
        <taxon>Fagaceae</taxon>
        <taxon>Fagus</taxon>
    </lineage>
</organism>
<evidence type="ECO:0000256" key="1">
    <source>
        <dbReference type="ARBA" id="ARBA00022679"/>
    </source>
</evidence>